<evidence type="ECO:0000313" key="11">
    <source>
        <dbReference type="EMBL" id="CAG6690424.1"/>
    </source>
</evidence>
<sequence length="314" mass="36715">MRKQDVVLHEQNCDIYLTKHNVAYPASRVTCQHCHVTFSCPSALSGHRNACSLHMRLDIDRIQVETHNSKETPTKSQRQEFSCKQCPMTLSSQEDYYEHMETVHKQNYLDCQYCEKKLKSQFNLRQHFLTKHNQESLYECEICEEKFKLSRYLISHIKKSHPESIDSPKSKTATPSEFKCELCGKVLTTRYNLKSHVRVVHLGMTHTYQYEPGGVCDVCGEYKKQLWQHKRTHSTVRRYACPHCDKAFKKKNQLDTHIRVHTGEKPYVCDVCGRGFKQSNDMWKHRRNVHGLDKHTRSASDAVVKSDVEVVPQD</sequence>
<keyword evidence="2" id="KW-0479">Metal-binding</keyword>
<evidence type="ECO:0000256" key="3">
    <source>
        <dbReference type="ARBA" id="ARBA00022737"/>
    </source>
</evidence>
<dbReference type="PANTHER" id="PTHR24399">
    <property type="entry name" value="ZINC FINGER AND BTB DOMAIN-CONTAINING"/>
    <property type="match status" value="1"/>
</dbReference>
<dbReference type="InterPro" id="IPR022755">
    <property type="entry name" value="Znf_C2H2_jaz"/>
</dbReference>
<dbReference type="EMBL" id="HBUF01297458">
    <property type="protein sequence ID" value="CAG6690422.1"/>
    <property type="molecule type" value="Transcribed_RNA"/>
</dbReference>
<reference evidence="11" key="1">
    <citation type="submission" date="2021-05" db="EMBL/GenBank/DDBJ databases">
        <authorList>
            <person name="Alioto T."/>
            <person name="Alioto T."/>
            <person name="Gomez Garrido J."/>
        </authorList>
    </citation>
    <scope>NUCLEOTIDE SEQUENCE</scope>
</reference>
<dbReference type="Pfam" id="PF00096">
    <property type="entry name" value="zf-C2H2"/>
    <property type="match status" value="3"/>
</dbReference>
<dbReference type="Gene3D" id="3.30.160.60">
    <property type="entry name" value="Classic Zinc Finger"/>
    <property type="match status" value="5"/>
</dbReference>
<protein>
    <submittedName>
        <fullName evidence="11">Zinc finger protein 287</fullName>
    </submittedName>
</protein>
<name>A0A8D8XCX6_9HEMI</name>
<dbReference type="GO" id="GO:0008270">
    <property type="term" value="F:zinc ion binding"/>
    <property type="evidence" value="ECO:0007669"/>
    <property type="project" value="UniProtKB-KW"/>
</dbReference>
<accession>A0A8D8XCX6</accession>
<evidence type="ECO:0000256" key="6">
    <source>
        <dbReference type="ARBA" id="ARBA00023015"/>
    </source>
</evidence>
<evidence type="ECO:0000256" key="7">
    <source>
        <dbReference type="ARBA" id="ARBA00023163"/>
    </source>
</evidence>
<dbReference type="FunFam" id="3.30.160.60:FF:001289">
    <property type="entry name" value="Zinc finger protein 574"/>
    <property type="match status" value="1"/>
</dbReference>
<feature type="domain" description="C2H2-type" evidence="10">
    <location>
        <begin position="138"/>
        <end position="161"/>
    </location>
</feature>
<evidence type="ECO:0000256" key="4">
    <source>
        <dbReference type="ARBA" id="ARBA00022771"/>
    </source>
</evidence>
<organism evidence="11">
    <name type="scientific">Cacopsylla melanoneura</name>
    <dbReference type="NCBI Taxonomy" id="428564"/>
    <lineage>
        <taxon>Eukaryota</taxon>
        <taxon>Metazoa</taxon>
        <taxon>Ecdysozoa</taxon>
        <taxon>Arthropoda</taxon>
        <taxon>Hexapoda</taxon>
        <taxon>Insecta</taxon>
        <taxon>Pterygota</taxon>
        <taxon>Neoptera</taxon>
        <taxon>Paraneoptera</taxon>
        <taxon>Hemiptera</taxon>
        <taxon>Sternorrhyncha</taxon>
        <taxon>Psylloidea</taxon>
        <taxon>Psyllidae</taxon>
        <taxon>Psyllinae</taxon>
        <taxon>Cacopsylla</taxon>
    </lineage>
</organism>
<dbReference type="GO" id="GO:0005654">
    <property type="term" value="C:nucleoplasm"/>
    <property type="evidence" value="ECO:0007669"/>
    <property type="project" value="TreeGrafter"/>
</dbReference>
<keyword evidence="5" id="KW-0862">Zinc</keyword>
<comment type="subcellular location">
    <subcellularLocation>
        <location evidence="1">Nucleus</location>
    </subcellularLocation>
</comment>
<keyword evidence="7" id="KW-0804">Transcription</keyword>
<keyword evidence="4 9" id="KW-0863">Zinc-finger</keyword>
<keyword evidence="8" id="KW-0539">Nucleus</keyword>
<dbReference type="InterPro" id="IPR036236">
    <property type="entry name" value="Znf_C2H2_sf"/>
</dbReference>
<dbReference type="EMBL" id="HBUF01297457">
    <property type="protein sequence ID" value="CAG6690420.1"/>
    <property type="molecule type" value="Transcribed_RNA"/>
</dbReference>
<evidence type="ECO:0000256" key="8">
    <source>
        <dbReference type="ARBA" id="ARBA00023242"/>
    </source>
</evidence>
<dbReference type="FunFam" id="3.30.160.60:FF:000145">
    <property type="entry name" value="Zinc finger protein 574"/>
    <property type="match status" value="1"/>
</dbReference>
<evidence type="ECO:0000256" key="1">
    <source>
        <dbReference type="ARBA" id="ARBA00004123"/>
    </source>
</evidence>
<feature type="domain" description="C2H2-type" evidence="10">
    <location>
        <begin position="267"/>
        <end position="295"/>
    </location>
</feature>
<feature type="domain" description="C2H2-type" evidence="10">
    <location>
        <begin position="178"/>
        <end position="206"/>
    </location>
</feature>
<keyword evidence="3" id="KW-0677">Repeat</keyword>
<dbReference type="SMART" id="SM00355">
    <property type="entry name" value="ZnF_C2H2"/>
    <property type="match status" value="8"/>
</dbReference>
<evidence type="ECO:0000259" key="10">
    <source>
        <dbReference type="PROSITE" id="PS50157"/>
    </source>
</evidence>
<dbReference type="GO" id="GO:0000978">
    <property type="term" value="F:RNA polymerase II cis-regulatory region sequence-specific DNA binding"/>
    <property type="evidence" value="ECO:0007669"/>
    <property type="project" value="TreeGrafter"/>
</dbReference>
<feature type="domain" description="C2H2-type" evidence="10">
    <location>
        <begin position="239"/>
        <end position="266"/>
    </location>
</feature>
<dbReference type="GO" id="GO:0001227">
    <property type="term" value="F:DNA-binding transcription repressor activity, RNA polymerase II-specific"/>
    <property type="evidence" value="ECO:0007669"/>
    <property type="project" value="TreeGrafter"/>
</dbReference>
<evidence type="ECO:0000256" key="9">
    <source>
        <dbReference type="PROSITE-ProRule" id="PRU00042"/>
    </source>
</evidence>
<dbReference type="SUPFAM" id="SSF57667">
    <property type="entry name" value="beta-beta-alpha zinc fingers"/>
    <property type="match status" value="3"/>
</dbReference>
<dbReference type="AlphaFoldDB" id="A0A8D8XCX6"/>
<dbReference type="PROSITE" id="PS00028">
    <property type="entry name" value="ZINC_FINGER_C2H2_1"/>
    <property type="match status" value="6"/>
</dbReference>
<dbReference type="InterPro" id="IPR013087">
    <property type="entry name" value="Znf_C2H2_type"/>
</dbReference>
<evidence type="ECO:0000256" key="2">
    <source>
        <dbReference type="ARBA" id="ARBA00022723"/>
    </source>
</evidence>
<dbReference type="Pfam" id="PF12171">
    <property type="entry name" value="zf-C2H2_jaz"/>
    <property type="match status" value="1"/>
</dbReference>
<keyword evidence="6" id="KW-0805">Transcription regulation</keyword>
<dbReference type="PANTHER" id="PTHR24399:SF70">
    <property type="entry name" value="C2H2-TYPE DOMAIN-CONTAINING PROTEIN"/>
    <property type="match status" value="1"/>
</dbReference>
<dbReference type="PROSITE" id="PS50157">
    <property type="entry name" value="ZINC_FINGER_C2H2_2"/>
    <property type="match status" value="4"/>
</dbReference>
<dbReference type="EMBL" id="HBUF01297459">
    <property type="protein sequence ID" value="CAG6690424.1"/>
    <property type="molecule type" value="Transcribed_RNA"/>
</dbReference>
<evidence type="ECO:0000256" key="5">
    <source>
        <dbReference type="ARBA" id="ARBA00022833"/>
    </source>
</evidence>
<proteinExistence type="predicted"/>